<sequence length="166" mass="19202">MMCHTREQRNNNRRKKVLVLRKLFSMVHYCNSNNSSVSGQIISGKHSKLSSIPGRSLAKKNRICQHVFSFVITYAKTFGVVMLDSQEVLAAIVVKLAKSSKLAIAMPSHKVLGQCLRGFLLQNLYMDSSKKYRVVCQKDLNFHLPRQYHNFQQQQQHTLNDKVFYR</sequence>
<dbReference type="Proteomes" id="UP001157006">
    <property type="component" value="Chromosome 1S"/>
</dbReference>
<gene>
    <name evidence="1" type="ORF">VFH_I100840</name>
</gene>
<evidence type="ECO:0000313" key="2">
    <source>
        <dbReference type="Proteomes" id="UP001157006"/>
    </source>
</evidence>
<proteinExistence type="predicted"/>
<reference evidence="1 2" key="1">
    <citation type="submission" date="2023-01" db="EMBL/GenBank/DDBJ databases">
        <authorList>
            <person name="Kreplak J."/>
        </authorList>
    </citation>
    <scope>NUCLEOTIDE SEQUENCE [LARGE SCALE GENOMIC DNA]</scope>
</reference>
<organism evidence="1 2">
    <name type="scientific">Vicia faba</name>
    <name type="common">Broad bean</name>
    <name type="synonym">Faba vulgaris</name>
    <dbReference type="NCBI Taxonomy" id="3906"/>
    <lineage>
        <taxon>Eukaryota</taxon>
        <taxon>Viridiplantae</taxon>
        <taxon>Streptophyta</taxon>
        <taxon>Embryophyta</taxon>
        <taxon>Tracheophyta</taxon>
        <taxon>Spermatophyta</taxon>
        <taxon>Magnoliopsida</taxon>
        <taxon>eudicotyledons</taxon>
        <taxon>Gunneridae</taxon>
        <taxon>Pentapetalae</taxon>
        <taxon>rosids</taxon>
        <taxon>fabids</taxon>
        <taxon>Fabales</taxon>
        <taxon>Fabaceae</taxon>
        <taxon>Papilionoideae</taxon>
        <taxon>50 kb inversion clade</taxon>
        <taxon>NPAAA clade</taxon>
        <taxon>Hologalegina</taxon>
        <taxon>IRL clade</taxon>
        <taxon>Fabeae</taxon>
        <taxon>Vicia</taxon>
    </lineage>
</organism>
<protein>
    <submittedName>
        <fullName evidence="1">Uncharacterized protein</fullName>
    </submittedName>
</protein>
<dbReference type="EMBL" id="OX451735">
    <property type="protein sequence ID" value="CAI8593626.1"/>
    <property type="molecule type" value="Genomic_DNA"/>
</dbReference>
<accession>A0AAV0Z719</accession>
<evidence type="ECO:0000313" key="1">
    <source>
        <dbReference type="EMBL" id="CAI8593626.1"/>
    </source>
</evidence>
<name>A0AAV0Z719_VICFA</name>
<keyword evidence="2" id="KW-1185">Reference proteome</keyword>
<dbReference type="AlphaFoldDB" id="A0AAV0Z719"/>